<evidence type="ECO:0000259" key="1">
    <source>
        <dbReference type="Pfam" id="PF13333"/>
    </source>
</evidence>
<dbReference type="EMBL" id="AZFY01000046">
    <property type="protein sequence ID" value="KRM09403.1"/>
    <property type="molecule type" value="Genomic_DNA"/>
</dbReference>
<dbReference type="AlphaFoldDB" id="A0A0R1VZW2"/>
<name>A0A0R1VZW2_9LACO</name>
<dbReference type="InterPro" id="IPR012337">
    <property type="entry name" value="RNaseH-like_sf"/>
</dbReference>
<gene>
    <name evidence="2" type="ORF">FD41_GL002611</name>
</gene>
<proteinExistence type="predicted"/>
<sequence>MSRPGTPGDNSPMESFWSQFKTEELAFKHPLSEIELIAIIKKYINWHNKERRQLALNGMTPEEYRNHAVQESA</sequence>
<reference evidence="2 3" key="1">
    <citation type="journal article" date="2015" name="Genome Announc.">
        <title>Expanding the biotechnology potential of lactobacilli through comparative genomics of 213 strains and associated genera.</title>
        <authorList>
            <person name="Sun Z."/>
            <person name="Harris H.M."/>
            <person name="McCann A."/>
            <person name="Guo C."/>
            <person name="Argimon S."/>
            <person name="Zhang W."/>
            <person name="Yang X."/>
            <person name="Jeffery I.B."/>
            <person name="Cooney J.C."/>
            <person name="Kagawa T.F."/>
            <person name="Liu W."/>
            <person name="Song Y."/>
            <person name="Salvetti E."/>
            <person name="Wrobel A."/>
            <person name="Rasinkangas P."/>
            <person name="Parkhill J."/>
            <person name="Rea M.C."/>
            <person name="O'Sullivan O."/>
            <person name="Ritari J."/>
            <person name="Douillard F.P."/>
            <person name="Paul Ross R."/>
            <person name="Yang R."/>
            <person name="Briner A.E."/>
            <person name="Felis G.E."/>
            <person name="de Vos W.M."/>
            <person name="Barrangou R."/>
            <person name="Klaenhammer T.R."/>
            <person name="Caufield P.W."/>
            <person name="Cui Y."/>
            <person name="Zhang H."/>
            <person name="O'Toole P.W."/>
        </authorList>
    </citation>
    <scope>NUCLEOTIDE SEQUENCE [LARGE SCALE GENOMIC DNA]</scope>
    <source>
        <strain evidence="2 3">DSM 18382</strain>
    </source>
</reference>
<comment type="caution">
    <text evidence="2">The sequence shown here is derived from an EMBL/GenBank/DDBJ whole genome shotgun (WGS) entry which is preliminary data.</text>
</comment>
<dbReference type="PATRIC" id="fig|1423743.5.peg.2680"/>
<organism evidence="2 3">
    <name type="scientific">Lentilactobacillus farraginis DSM 18382 = JCM 14108</name>
    <dbReference type="NCBI Taxonomy" id="1423743"/>
    <lineage>
        <taxon>Bacteria</taxon>
        <taxon>Bacillati</taxon>
        <taxon>Bacillota</taxon>
        <taxon>Bacilli</taxon>
        <taxon>Lactobacillales</taxon>
        <taxon>Lactobacillaceae</taxon>
        <taxon>Lentilactobacillus</taxon>
    </lineage>
</organism>
<accession>A0A0R1VZW2</accession>
<evidence type="ECO:0000313" key="2">
    <source>
        <dbReference type="EMBL" id="KRM09403.1"/>
    </source>
</evidence>
<dbReference type="Pfam" id="PF13333">
    <property type="entry name" value="rve_2"/>
    <property type="match status" value="1"/>
</dbReference>
<protein>
    <recommendedName>
        <fullName evidence="1">Integrase catalytic domain-containing protein</fullName>
    </recommendedName>
</protein>
<dbReference type="SUPFAM" id="SSF53098">
    <property type="entry name" value="Ribonuclease H-like"/>
    <property type="match status" value="1"/>
</dbReference>
<keyword evidence="3" id="KW-1185">Reference proteome</keyword>
<evidence type="ECO:0000313" key="3">
    <source>
        <dbReference type="Proteomes" id="UP000051966"/>
    </source>
</evidence>
<dbReference type="GO" id="GO:0015074">
    <property type="term" value="P:DNA integration"/>
    <property type="evidence" value="ECO:0007669"/>
    <property type="project" value="InterPro"/>
</dbReference>
<feature type="domain" description="Integrase catalytic" evidence="1">
    <location>
        <begin position="14"/>
        <end position="67"/>
    </location>
</feature>
<dbReference type="InterPro" id="IPR001584">
    <property type="entry name" value="Integrase_cat-core"/>
</dbReference>
<dbReference type="Proteomes" id="UP000051966">
    <property type="component" value="Unassembled WGS sequence"/>
</dbReference>